<evidence type="ECO:0000313" key="4">
    <source>
        <dbReference type="Proteomes" id="UP000183971"/>
    </source>
</evidence>
<keyword evidence="1" id="KW-0677">Repeat</keyword>
<dbReference type="EMBL" id="FJOF01000003">
    <property type="protein sequence ID" value="CZR37675.1"/>
    <property type="molecule type" value="Genomic_DNA"/>
</dbReference>
<gene>
    <name evidence="3" type="ORF">FPRO_07134</name>
</gene>
<dbReference type="AlphaFoldDB" id="A0A1L7VDZ9"/>
<keyword evidence="2" id="KW-0040">ANK repeat</keyword>
<dbReference type="Gene3D" id="1.25.40.20">
    <property type="entry name" value="Ankyrin repeat-containing domain"/>
    <property type="match status" value="1"/>
</dbReference>
<organism evidence="3 4">
    <name type="scientific">Fusarium proliferatum (strain ET1)</name>
    <name type="common">Orchid endophyte fungus</name>
    <dbReference type="NCBI Taxonomy" id="1227346"/>
    <lineage>
        <taxon>Eukaryota</taxon>
        <taxon>Fungi</taxon>
        <taxon>Dikarya</taxon>
        <taxon>Ascomycota</taxon>
        <taxon>Pezizomycotina</taxon>
        <taxon>Sordariomycetes</taxon>
        <taxon>Hypocreomycetidae</taxon>
        <taxon>Hypocreales</taxon>
        <taxon>Nectriaceae</taxon>
        <taxon>Fusarium</taxon>
        <taxon>Fusarium fujikuroi species complex</taxon>
    </lineage>
</organism>
<dbReference type="VEuPathDB" id="FungiDB:FPRO_07134"/>
<comment type="caution">
    <text evidence="3">The sequence shown here is derived from an EMBL/GenBank/DDBJ whole genome shotgun (WGS) entry which is preliminary data.</text>
</comment>
<dbReference type="GeneID" id="42052013"/>
<evidence type="ECO:0000313" key="3">
    <source>
        <dbReference type="EMBL" id="CZR37675.1"/>
    </source>
</evidence>
<dbReference type="Proteomes" id="UP000183971">
    <property type="component" value="Unassembled WGS sequence"/>
</dbReference>
<dbReference type="SMART" id="SM00248">
    <property type="entry name" value="ANK"/>
    <property type="match status" value="2"/>
</dbReference>
<proteinExistence type="predicted"/>
<dbReference type="InterPro" id="IPR036770">
    <property type="entry name" value="Ankyrin_rpt-contain_sf"/>
</dbReference>
<dbReference type="PANTHER" id="PTHR24198">
    <property type="entry name" value="ANKYRIN REPEAT AND PROTEIN KINASE DOMAIN-CONTAINING PROTEIN"/>
    <property type="match status" value="1"/>
</dbReference>
<keyword evidence="4" id="KW-1185">Reference proteome</keyword>
<name>A0A1L7VDZ9_FUSPR</name>
<reference evidence="4" key="1">
    <citation type="journal article" date="2016" name="Genome Biol. Evol.">
        <title>Comparative 'omics' of the Fusarium fujikuroi species complex highlights differences in genetic potential and metabolite synthesis.</title>
        <authorList>
            <person name="Niehaus E.-M."/>
            <person name="Muensterkoetter M."/>
            <person name="Proctor R.H."/>
            <person name="Brown D.W."/>
            <person name="Sharon A."/>
            <person name="Idan Y."/>
            <person name="Oren-Young L."/>
            <person name="Sieber C.M."/>
            <person name="Novak O."/>
            <person name="Pencik A."/>
            <person name="Tarkowska D."/>
            <person name="Hromadova K."/>
            <person name="Freeman S."/>
            <person name="Maymon M."/>
            <person name="Elazar M."/>
            <person name="Youssef S.A."/>
            <person name="El-Shabrawy E.S.M."/>
            <person name="Shalaby A.B.A."/>
            <person name="Houterman P."/>
            <person name="Brock N.L."/>
            <person name="Burkhardt I."/>
            <person name="Tsavkelova E.A."/>
            <person name="Dickschat J.S."/>
            <person name="Galuszka P."/>
            <person name="Gueldener U."/>
            <person name="Tudzynski B."/>
        </authorList>
    </citation>
    <scope>NUCLEOTIDE SEQUENCE [LARGE SCALE GENOMIC DNA]</scope>
    <source>
        <strain evidence="4">ET1</strain>
    </source>
</reference>
<dbReference type="Pfam" id="PF12796">
    <property type="entry name" value="Ank_2"/>
    <property type="match status" value="1"/>
</dbReference>
<dbReference type="PANTHER" id="PTHR24198:SF165">
    <property type="entry name" value="ANKYRIN REPEAT-CONTAINING PROTEIN-RELATED"/>
    <property type="match status" value="1"/>
</dbReference>
<sequence length="271" mass="30482">MSIQEQLRFNSMGLLGSTFVIINRHLRDIQNAGEIKQELRISNPFPLLDFQVDQQQNLCFTPVTHIITLDFFAFAAYHGGTDILKALLALAGPSKTCDPTIMSPLCLSLLNGHIDTAKYLLSQDADPRGISCTNGLHAAARAGCPEMVLHFLVNWKIPADCTDAYGATPVMYALYLPEQEAIEIIDILIRHGAYRKMTFGDNTKTYAYYASAMKKYGLASWLQDMENMHSSTVEYIQKHTRLLRPEDATPKDTQGLHLEEREAGWVDVWWA</sequence>
<evidence type="ECO:0000256" key="2">
    <source>
        <dbReference type="ARBA" id="ARBA00023043"/>
    </source>
</evidence>
<accession>A0A1L7VDZ9</accession>
<dbReference type="RefSeq" id="XP_031078268.1">
    <property type="nucleotide sequence ID" value="XM_031227875.1"/>
</dbReference>
<evidence type="ECO:0000256" key="1">
    <source>
        <dbReference type="ARBA" id="ARBA00022737"/>
    </source>
</evidence>
<dbReference type="InterPro" id="IPR002110">
    <property type="entry name" value="Ankyrin_rpt"/>
</dbReference>
<dbReference type="SUPFAM" id="SSF48403">
    <property type="entry name" value="Ankyrin repeat"/>
    <property type="match status" value="1"/>
</dbReference>
<protein>
    <submittedName>
        <fullName evidence="3">Uncharacterized protein</fullName>
    </submittedName>
</protein>